<comment type="pathway">
    <text evidence="1">Protein modification; protein lipoylation via exogenous pathway; protein N(6)-(lipoyl)lysine from lipoate: step 2/2.</text>
</comment>
<dbReference type="InterPro" id="IPR004562">
    <property type="entry name" value="LipoylTrfase_LipoateP_Ligase"/>
</dbReference>
<feature type="domain" description="BPL/LPL catalytic" evidence="2">
    <location>
        <begin position="30"/>
        <end position="205"/>
    </location>
</feature>
<dbReference type="GO" id="GO:0009249">
    <property type="term" value="P:protein lipoylation"/>
    <property type="evidence" value="ECO:0007669"/>
    <property type="project" value="InterPro"/>
</dbReference>
<dbReference type="InterPro" id="IPR004143">
    <property type="entry name" value="BPL_LPL_catalytic"/>
</dbReference>
<sequence length="338" mass="37008">MPIVAQSYKVVSDSPLDIISFEECLVNSWAGEEALLLFYVNAPTVIIGRNQNYWREVSPSCKVPVFRRVSGGGAVYHDEGNLNWALIVPRAIHSQDDELAAVASAIGTLGVYARPGARGGIFVSLGDGETQGKISGTARRFGTQNVLHHGTLLVSADIAALKASLGGIKVFEDSSIASVPGHPVNLSRFLSSLSVEELMLHLSRTLAGSAPATIELADFWNKEKTIARRVFKNPEDLEREFDFCVECEEFEAHRKQFGSKEWIIDRSPPFSVVVSNGRAKAVVRVQEGKILQVVPLEAGDSVSARYADELNAHFEGMAFDFRMPEIMGKEYQRGIEAI</sequence>
<dbReference type="InterPro" id="IPR045864">
    <property type="entry name" value="aa-tRNA-synth_II/BPL/LPL"/>
</dbReference>
<dbReference type="Gene3D" id="3.30.930.10">
    <property type="entry name" value="Bira Bifunctional Protein, Domain 2"/>
    <property type="match status" value="1"/>
</dbReference>
<evidence type="ECO:0000313" key="3">
    <source>
        <dbReference type="EMBL" id="SLM11879.1"/>
    </source>
</evidence>
<accession>A0A3P3XI48</accession>
<proteinExistence type="predicted"/>
<dbReference type="EC" id="6.3.1.20" evidence="3"/>
<evidence type="ECO:0000256" key="1">
    <source>
        <dbReference type="ARBA" id="ARBA00005085"/>
    </source>
</evidence>
<dbReference type="UniPathway" id="UPA00537">
    <property type="reaction ID" value="UER00595"/>
</dbReference>
<evidence type="ECO:0000259" key="2">
    <source>
        <dbReference type="PROSITE" id="PS51733"/>
    </source>
</evidence>
<name>A0A3P3XI48_9SPIR</name>
<dbReference type="AlphaFoldDB" id="A0A3P3XI48"/>
<dbReference type="Pfam" id="PF21948">
    <property type="entry name" value="LplA-B_cat"/>
    <property type="match status" value="1"/>
</dbReference>
<reference evidence="3" key="1">
    <citation type="submission" date="2017-02" db="EMBL/GenBank/DDBJ databases">
        <authorList>
            <person name="Regsiter A."/>
            <person name="William W."/>
        </authorList>
    </citation>
    <scope>NUCLEOTIDE SEQUENCE</scope>
    <source>
        <strain evidence="3">Bib</strain>
    </source>
</reference>
<dbReference type="GO" id="GO:0016979">
    <property type="term" value="F:lipoate-protein ligase activity"/>
    <property type="evidence" value="ECO:0007669"/>
    <property type="project" value="UniProtKB-EC"/>
</dbReference>
<dbReference type="EMBL" id="FWDM01000014">
    <property type="protein sequence ID" value="SLM11879.1"/>
    <property type="molecule type" value="Genomic_DNA"/>
</dbReference>
<dbReference type="PANTHER" id="PTHR12561:SF3">
    <property type="entry name" value="LIPOYLTRANSFERASE 1, MITOCHONDRIAL"/>
    <property type="match status" value="1"/>
</dbReference>
<protein>
    <submittedName>
        <fullName evidence="3">Putative Lipoate--protein ligase</fullName>
        <ecNumber evidence="3">6.3.1.20</ecNumber>
    </submittedName>
</protein>
<organism evidence="3">
    <name type="scientific">uncultured spirochete</name>
    <dbReference type="NCBI Taxonomy" id="156406"/>
    <lineage>
        <taxon>Bacteria</taxon>
        <taxon>Pseudomonadati</taxon>
        <taxon>Spirochaetota</taxon>
        <taxon>Spirochaetia</taxon>
        <taxon>Spirochaetales</taxon>
        <taxon>environmental samples</taxon>
    </lineage>
</organism>
<gene>
    <name evidence="3" type="ORF">SPIROBIBN47_210112</name>
</gene>
<keyword evidence="3" id="KW-0436">Ligase</keyword>
<dbReference type="GO" id="GO:0005737">
    <property type="term" value="C:cytoplasm"/>
    <property type="evidence" value="ECO:0007669"/>
    <property type="project" value="TreeGrafter"/>
</dbReference>
<dbReference type="SUPFAM" id="SSF55681">
    <property type="entry name" value="Class II aaRS and biotin synthetases"/>
    <property type="match status" value="1"/>
</dbReference>
<dbReference type="GO" id="GO:0017118">
    <property type="term" value="F:lipoyltransferase activity"/>
    <property type="evidence" value="ECO:0007669"/>
    <property type="project" value="TreeGrafter"/>
</dbReference>
<dbReference type="PROSITE" id="PS51733">
    <property type="entry name" value="BPL_LPL_CATALYTIC"/>
    <property type="match status" value="1"/>
</dbReference>
<dbReference type="PANTHER" id="PTHR12561">
    <property type="entry name" value="LIPOATE-PROTEIN LIGASE"/>
    <property type="match status" value="1"/>
</dbReference>